<evidence type="ECO:0008006" key="4">
    <source>
        <dbReference type="Google" id="ProtNLM"/>
    </source>
</evidence>
<proteinExistence type="predicted"/>
<name>A0ABM2ZFN2_GOSHI</name>
<dbReference type="RefSeq" id="XP_040941484.1">
    <property type="nucleotide sequence ID" value="XM_041085550.1"/>
</dbReference>
<keyword evidence="2" id="KW-1185">Reference proteome</keyword>
<reference evidence="2" key="1">
    <citation type="journal article" date="2020" name="Nat. Genet.">
        <title>Genomic diversifications of five Gossypium allopolyploid species and their impact on cotton improvement.</title>
        <authorList>
            <person name="Chen Z.J."/>
            <person name="Sreedasyam A."/>
            <person name="Ando A."/>
            <person name="Song Q."/>
            <person name="De Santiago L.M."/>
            <person name="Hulse-Kemp A.M."/>
            <person name="Ding M."/>
            <person name="Ye W."/>
            <person name="Kirkbride R.C."/>
            <person name="Jenkins J."/>
            <person name="Plott C."/>
            <person name="Lovell J."/>
            <person name="Lin Y.M."/>
            <person name="Vaughn R."/>
            <person name="Liu B."/>
            <person name="Simpson S."/>
            <person name="Scheffler B.E."/>
            <person name="Wen L."/>
            <person name="Saski C.A."/>
            <person name="Grover C.E."/>
            <person name="Hu G."/>
            <person name="Conover J.L."/>
            <person name="Carlson J.W."/>
            <person name="Shu S."/>
            <person name="Boston L.B."/>
            <person name="Williams M."/>
            <person name="Peterson D.G."/>
            <person name="McGee K."/>
            <person name="Jones D.C."/>
            <person name="Wendel J.F."/>
            <person name="Stelly D.M."/>
            <person name="Grimwood J."/>
            <person name="Schmutz J."/>
        </authorList>
    </citation>
    <scope>NUCLEOTIDE SEQUENCE [LARGE SCALE GENOMIC DNA]</scope>
    <source>
        <strain evidence="2">cv. TM-1</strain>
    </source>
</reference>
<evidence type="ECO:0000256" key="1">
    <source>
        <dbReference type="SAM" id="MobiDB-lite"/>
    </source>
</evidence>
<dbReference type="PANTHER" id="PTHR34482:SF36">
    <property type="entry name" value="RETROTRANSPOSON GAG DOMAIN-CONTAINING PROTEIN"/>
    <property type="match status" value="1"/>
</dbReference>
<dbReference type="GeneID" id="121212548"/>
<feature type="region of interest" description="Disordered" evidence="1">
    <location>
        <begin position="164"/>
        <end position="184"/>
    </location>
</feature>
<dbReference type="Proteomes" id="UP000818029">
    <property type="component" value="Chromosome A01"/>
</dbReference>
<accession>A0ABM2ZFN2</accession>
<protein>
    <recommendedName>
        <fullName evidence="4">Gag-Pol polyprotein</fullName>
    </recommendedName>
</protein>
<gene>
    <name evidence="3" type="primary">LOC121212548</name>
</gene>
<organism evidence="2 3">
    <name type="scientific">Gossypium hirsutum</name>
    <name type="common">Upland cotton</name>
    <name type="synonym">Gossypium mexicanum</name>
    <dbReference type="NCBI Taxonomy" id="3635"/>
    <lineage>
        <taxon>Eukaryota</taxon>
        <taxon>Viridiplantae</taxon>
        <taxon>Streptophyta</taxon>
        <taxon>Embryophyta</taxon>
        <taxon>Tracheophyta</taxon>
        <taxon>Spermatophyta</taxon>
        <taxon>Magnoliopsida</taxon>
        <taxon>eudicotyledons</taxon>
        <taxon>Gunneridae</taxon>
        <taxon>Pentapetalae</taxon>
        <taxon>rosids</taxon>
        <taxon>malvids</taxon>
        <taxon>Malvales</taxon>
        <taxon>Malvaceae</taxon>
        <taxon>Malvoideae</taxon>
        <taxon>Gossypium</taxon>
    </lineage>
</organism>
<sequence>MNKPLVDKIQKHRAEDFRANVDDNPERAEFWLKNSIRVFDELSCTPNECLKCAISLLRDSTYHWWNTLVSVKCKEFLELKKGRMSVTKYEREFLRLSKYAREFGSTDAIMCKRFEGGLNEDIRVLVRILELKEFLVLVEGAYKAKELNKEKRKVDCEAKDLRKRPMSKPFRSHSKKSKEMYSRSNVSVRYSHRDRGKQHSSFKSQAILMASVVM</sequence>
<evidence type="ECO:0000313" key="3">
    <source>
        <dbReference type="RefSeq" id="XP_040941484.1"/>
    </source>
</evidence>
<feature type="compositionally biased region" description="Basic residues" evidence="1">
    <location>
        <begin position="164"/>
        <end position="176"/>
    </location>
</feature>
<reference evidence="3" key="2">
    <citation type="submission" date="2025-08" db="UniProtKB">
        <authorList>
            <consortium name="RefSeq"/>
        </authorList>
    </citation>
    <scope>IDENTIFICATION</scope>
</reference>
<evidence type="ECO:0000313" key="2">
    <source>
        <dbReference type="Proteomes" id="UP000818029"/>
    </source>
</evidence>
<dbReference type="PANTHER" id="PTHR34482">
    <property type="entry name" value="DNA DAMAGE-INDUCIBLE PROTEIN 1-LIKE"/>
    <property type="match status" value="1"/>
</dbReference>